<proteinExistence type="evidence at transcript level"/>
<dbReference type="InterPro" id="IPR012674">
    <property type="entry name" value="Calycin"/>
</dbReference>
<name>R4ULZ4_COPFO</name>
<feature type="chain" id="PRO_5004371571" description="Lipocalin/cytosolic fatty-acid binding domain-containing protein" evidence="2">
    <location>
        <begin position="19"/>
        <end position="183"/>
    </location>
</feature>
<accession>R4ULZ4</accession>
<dbReference type="EMBL" id="KC632291">
    <property type="protein sequence ID" value="AGM32105.1"/>
    <property type="molecule type" value="mRNA"/>
</dbReference>
<feature type="domain" description="Lipocalin/cytosolic fatty-acid binding" evidence="3">
    <location>
        <begin position="36"/>
        <end position="166"/>
    </location>
</feature>
<evidence type="ECO:0000313" key="4">
    <source>
        <dbReference type="EMBL" id="AGM32105.1"/>
    </source>
</evidence>
<dbReference type="AlphaFoldDB" id="R4ULZ4"/>
<dbReference type="InterPro" id="IPR022272">
    <property type="entry name" value="Lipocalin_CS"/>
</dbReference>
<dbReference type="SUPFAM" id="SSF50814">
    <property type="entry name" value="Lipocalins"/>
    <property type="match status" value="1"/>
</dbReference>
<keyword evidence="2" id="KW-0732">Signal</keyword>
<protein>
    <recommendedName>
        <fullName evidence="3">Lipocalin/cytosolic fatty-acid binding domain-containing protein</fullName>
    </recommendedName>
</protein>
<dbReference type="Pfam" id="PF00061">
    <property type="entry name" value="Lipocalin"/>
    <property type="match status" value="1"/>
</dbReference>
<comment type="similarity">
    <text evidence="1">Belongs to the calycin superfamily. Lipocalin family.</text>
</comment>
<dbReference type="InterPro" id="IPR000566">
    <property type="entry name" value="Lipocln_cytosolic_FA-bd_dom"/>
</dbReference>
<feature type="signal peptide" evidence="2">
    <location>
        <begin position="1"/>
        <end position="18"/>
    </location>
</feature>
<dbReference type="PROSITE" id="PS00213">
    <property type="entry name" value="LIPOCALIN"/>
    <property type="match status" value="1"/>
</dbReference>
<sequence>MQLIIILGLIAKLALVSGDCEVENAVSNFDYNKFTGIWYIVYHEADEEEEKLDCGYINVDSTRDSYGNISLHYYHDRIKRFVTRFATVPHFDNTGFELNVLDPSIWNGRLYFTTIDYKRFYIGKFCSTQLHTLRVYVGYRDRHPDEATLNDAKKALSDNGIDFDTLKSWNSSRCDHFNYNPDQ</sequence>
<evidence type="ECO:0000256" key="1">
    <source>
        <dbReference type="RuleBase" id="RU003695"/>
    </source>
</evidence>
<reference evidence="4" key="1">
    <citation type="submission" date="2013-02" db="EMBL/GenBank/DDBJ databases">
        <title>Immune-Related transcriptome of Coptotermes formosanus Shiraki workers: the defense mechanism.</title>
        <authorList>
            <person name="Hussain A."/>
            <person name="Li Y.F."/>
            <person name="Wen S.Y."/>
        </authorList>
    </citation>
    <scope>NUCLEOTIDE SEQUENCE</scope>
</reference>
<evidence type="ECO:0000259" key="3">
    <source>
        <dbReference type="Pfam" id="PF00061"/>
    </source>
</evidence>
<evidence type="ECO:0000256" key="2">
    <source>
        <dbReference type="SAM" id="SignalP"/>
    </source>
</evidence>
<dbReference type="Gene3D" id="2.40.128.20">
    <property type="match status" value="1"/>
</dbReference>
<organism evidence="4">
    <name type="scientific">Coptotermes formosanus</name>
    <name type="common">Formosan subterranean termite</name>
    <dbReference type="NCBI Taxonomy" id="36987"/>
    <lineage>
        <taxon>Eukaryota</taxon>
        <taxon>Metazoa</taxon>
        <taxon>Ecdysozoa</taxon>
        <taxon>Arthropoda</taxon>
        <taxon>Hexapoda</taxon>
        <taxon>Insecta</taxon>
        <taxon>Pterygota</taxon>
        <taxon>Neoptera</taxon>
        <taxon>Polyneoptera</taxon>
        <taxon>Dictyoptera</taxon>
        <taxon>Blattodea</taxon>
        <taxon>Blattoidea</taxon>
        <taxon>Termitoidae</taxon>
        <taxon>Rhinotermitidae</taxon>
        <taxon>Coptotermes</taxon>
    </lineage>
</organism>